<protein>
    <submittedName>
        <fullName evidence="1">Uncharacterized protein</fullName>
    </submittedName>
</protein>
<name>A0A3R0YSH6_SALER</name>
<sequence>MCNCIEQIGEKIEARLMEKVPDNAEISRGFDTGWNGTVLNLSSGRLMVNMTYKLAYRAVKKNGELAKNKTHLDCSVAMAYCPFCGEKMGVA</sequence>
<dbReference type="Proteomes" id="UP000885392">
    <property type="component" value="Unassembled WGS sequence"/>
</dbReference>
<dbReference type="EMBL" id="RVIJ01000043">
    <property type="protein sequence ID" value="MLW03323.1"/>
    <property type="molecule type" value="Genomic_DNA"/>
</dbReference>
<reference evidence="1" key="1">
    <citation type="submission" date="2018-10" db="EMBL/GenBank/DDBJ databases">
        <authorList>
            <consortium name="PulseNet: The National Subtyping Network for Foodborne Disease Surveillance"/>
            <person name="Tarr C.L."/>
            <person name="Trees E."/>
            <person name="Katz L.S."/>
            <person name="Carleton-Romer H.A."/>
            <person name="Stroika S."/>
            <person name="Kucerova Z."/>
            <person name="Roache K.F."/>
            <person name="Sabol A.L."/>
            <person name="Besser J."/>
            <person name="Gerner-Smidt P."/>
        </authorList>
    </citation>
    <scope>NUCLEOTIDE SEQUENCE [LARGE SCALE GENOMIC DNA]</scope>
    <source>
        <strain evidence="1">PNUSAS038541</strain>
    </source>
</reference>
<dbReference type="AlphaFoldDB" id="A0A3R0YSH6"/>
<accession>A0A3R0YSH6</accession>
<evidence type="ECO:0000313" key="1">
    <source>
        <dbReference type="EMBL" id="MLW03323.1"/>
    </source>
</evidence>
<proteinExistence type="predicted"/>
<dbReference type="RefSeq" id="WP_366548302.1">
    <property type="nucleotide sequence ID" value="NZ_MXMT01000113.1"/>
</dbReference>
<organism evidence="1">
    <name type="scientific">Salmonella enterica</name>
    <name type="common">Salmonella choleraesuis</name>
    <dbReference type="NCBI Taxonomy" id="28901"/>
    <lineage>
        <taxon>Bacteria</taxon>
        <taxon>Pseudomonadati</taxon>
        <taxon>Pseudomonadota</taxon>
        <taxon>Gammaproteobacteria</taxon>
        <taxon>Enterobacterales</taxon>
        <taxon>Enterobacteriaceae</taxon>
        <taxon>Salmonella</taxon>
    </lineage>
</organism>
<comment type="caution">
    <text evidence="1">The sequence shown here is derived from an EMBL/GenBank/DDBJ whole genome shotgun (WGS) entry which is preliminary data.</text>
</comment>
<gene>
    <name evidence="1" type="ORF">EAK82_24775</name>
</gene>